<dbReference type="Proteomes" id="UP000032160">
    <property type="component" value="Chromosome I"/>
</dbReference>
<dbReference type="AlphaFoldDB" id="X5MH97"/>
<dbReference type="OrthoDB" id="5720638at2"/>
<evidence type="ECO:0000256" key="2">
    <source>
        <dbReference type="SAM" id="SignalP"/>
    </source>
</evidence>
<dbReference type="PROSITE" id="PS51208">
    <property type="entry name" value="AUTOTRANSPORTER"/>
    <property type="match status" value="1"/>
</dbReference>
<dbReference type="InterPro" id="IPR006315">
    <property type="entry name" value="OM_autotransptr_brl_dom"/>
</dbReference>
<feature type="compositionally biased region" description="Polar residues" evidence="1">
    <location>
        <begin position="215"/>
        <end position="246"/>
    </location>
</feature>
<dbReference type="Gene3D" id="2.40.128.130">
    <property type="entry name" value="Autotransporter beta-domain"/>
    <property type="match status" value="1"/>
</dbReference>
<keyword evidence="2" id="KW-0732">Signal</keyword>
<dbReference type="STRING" id="1458461.BN1012_Phect2821"/>
<dbReference type="HOGENOM" id="CLU_508716_0_0_5"/>
<dbReference type="GO" id="GO:0019867">
    <property type="term" value="C:outer membrane"/>
    <property type="evidence" value="ECO:0007669"/>
    <property type="project" value="InterPro"/>
</dbReference>
<dbReference type="RefSeq" id="WP_043948936.1">
    <property type="nucleotide sequence ID" value="NZ_HG966617.1"/>
</dbReference>
<feature type="signal peptide" evidence="2">
    <location>
        <begin position="1"/>
        <end position="32"/>
    </location>
</feature>
<dbReference type="Pfam" id="PF03797">
    <property type="entry name" value="Autotransporter"/>
    <property type="match status" value="1"/>
</dbReference>
<dbReference type="NCBIfam" id="TIGR01414">
    <property type="entry name" value="autotrans_barl"/>
    <property type="match status" value="1"/>
</dbReference>
<feature type="domain" description="Autotransporter" evidence="3">
    <location>
        <begin position="280"/>
        <end position="535"/>
    </location>
</feature>
<feature type="region of interest" description="Disordered" evidence="1">
    <location>
        <begin position="215"/>
        <end position="248"/>
    </location>
</feature>
<proteinExistence type="predicted"/>
<dbReference type="SUPFAM" id="SSF103515">
    <property type="entry name" value="Autotransporter"/>
    <property type="match status" value="1"/>
</dbReference>
<evidence type="ECO:0000259" key="3">
    <source>
        <dbReference type="PROSITE" id="PS51208"/>
    </source>
</evidence>
<name>X5MH97_9HYPH</name>
<dbReference type="KEGG" id="pect:BN1012_Phect2821"/>
<accession>X5MH97</accession>
<evidence type="ECO:0000256" key="1">
    <source>
        <dbReference type="SAM" id="MobiDB-lite"/>
    </source>
</evidence>
<sequence>MTFLTTVLRVWAAAASAVAGFLVLVTAPPAYANTTFADCAALDGHVFVRASNSAIISENNTITTLNDGDVISFTVVYSSGANGTVTGTIDIDGATIFSETLTFGGGGLALGVFFTRNVSYDPPGDGTNVPLVFTTLPFSSAEGTLRILASCTPGAASSVPTQPASVAAAATKTFAIERARRILEERPDRPRYIRKRLQALWGDDADTSQTADTLTRAANGQQSRATPPSPINTQQPFQVASTNDGSSLAGMSARDATLRAYSYRSDDVTEGCGADDAGASRLSCVDVWTEGHYTRFTDRGDRDGHFAVVYAGADIHLTPWIIAGLMGQVDWMVDDINSANTRVEGIGWMAGPYLSARLTPELFVDVRAAWGLSDTDVNAAGVTGNVSTERWLVTGQLSGNFHAGSYRITPEVSVEYIREKLDAYTVSSGAQIAAQTVSIGRLRAGPEIARIFDIGNGATLEPRVAVAAIWDFNPADSVTLGGVRYGDDELRAVVEAGTILKTESGINFAISGKYEGLGVAGFDAYGGYLWINIPI</sequence>
<dbReference type="SMART" id="SM00869">
    <property type="entry name" value="Autotransporter"/>
    <property type="match status" value="1"/>
</dbReference>
<protein>
    <submittedName>
        <fullName evidence="4">Possible Bacterial Ig-like domain (Group 1)</fullName>
    </submittedName>
</protein>
<evidence type="ECO:0000313" key="5">
    <source>
        <dbReference type="Proteomes" id="UP000032160"/>
    </source>
</evidence>
<dbReference type="InterPro" id="IPR036709">
    <property type="entry name" value="Autotransporte_beta_dom_sf"/>
</dbReference>
<evidence type="ECO:0000313" key="4">
    <source>
        <dbReference type="EMBL" id="CDO61034.1"/>
    </source>
</evidence>
<dbReference type="InterPro" id="IPR005546">
    <property type="entry name" value="Autotransporte_beta"/>
</dbReference>
<reference evidence="4 5" key="1">
    <citation type="journal article" date="2014" name="Front. Genet.">
        <title>Genome and metabolic network of "Candidatus Phaeomarinobacter ectocarpi" Ec32, a new candidate genus of Alphaproteobacteria frequently associated with brown algae.</title>
        <authorList>
            <person name="Dittami S.M."/>
            <person name="Barbeyron T."/>
            <person name="Boyen C."/>
            <person name="Cambefort J."/>
            <person name="Collet G."/>
            <person name="Delage L."/>
            <person name="Gobet A."/>
            <person name="Groisillier A."/>
            <person name="Leblanc C."/>
            <person name="Michel G."/>
            <person name="Scornet D."/>
            <person name="Siegel A."/>
            <person name="Tapia J.E."/>
            <person name="Tonon T."/>
        </authorList>
    </citation>
    <scope>NUCLEOTIDE SEQUENCE [LARGE SCALE GENOMIC DNA]</scope>
    <source>
        <strain evidence="4 5">Ec32</strain>
    </source>
</reference>
<gene>
    <name evidence="4" type="ORF">BN1012_Phect2821</name>
</gene>
<feature type="chain" id="PRO_5004958335" evidence="2">
    <location>
        <begin position="33"/>
        <end position="535"/>
    </location>
</feature>
<dbReference type="EMBL" id="HG966617">
    <property type="protein sequence ID" value="CDO61034.1"/>
    <property type="molecule type" value="Genomic_DNA"/>
</dbReference>
<organism evidence="4 5">
    <name type="scientific">Candidatus Phaeomarinibacter ectocarpi</name>
    <dbReference type="NCBI Taxonomy" id="1458461"/>
    <lineage>
        <taxon>Bacteria</taxon>
        <taxon>Pseudomonadati</taxon>
        <taxon>Pseudomonadota</taxon>
        <taxon>Alphaproteobacteria</taxon>
        <taxon>Hyphomicrobiales</taxon>
        <taxon>Parvibaculaceae</taxon>
        <taxon>Candidatus Phaeomarinibacter</taxon>
    </lineage>
</organism>
<keyword evidence="5" id="KW-1185">Reference proteome</keyword>